<gene>
    <name evidence="4" type="ORF">FKW44_000100</name>
</gene>
<evidence type="ECO:0000256" key="1">
    <source>
        <dbReference type="ARBA" id="ARBA00007769"/>
    </source>
</evidence>
<dbReference type="Proteomes" id="UP000595437">
    <property type="component" value="Chromosome 1"/>
</dbReference>
<dbReference type="SUPFAM" id="SSF53659">
    <property type="entry name" value="Isocitrate/Isopropylmalate dehydrogenase-like"/>
    <property type="match status" value="1"/>
</dbReference>
<keyword evidence="5" id="KW-1185">Reference proteome</keyword>
<comment type="similarity">
    <text evidence="1">Belongs to the isocitrate and isopropylmalate dehydrogenases family.</text>
</comment>
<proteinExistence type="inferred from homology"/>
<dbReference type="EMBL" id="CP045890">
    <property type="protein sequence ID" value="QQP55680.1"/>
    <property type="molecule type" value="Genomic_DNA"/>
</dbReference>
<reference evidence="5" key="1">
    <citation type="submission" date="2021-01" db="EMBL/GenBank/DDBJ databases">
        <title>Caligus Genome Assembly.</title>
        <authorList>
            <person name="Gallardo-Escarate C."/>
        </authorList>
    </citation>
    <scope>NUCLEOTIDE SEQUENCE [LARGE SCALE GENOMIC DNA]</scope>
</reference>
<keyword evidence="2" id="KW-0816">Tricarboxylic acid cycle</keyword>
<feature type="non-terminal residue" evidence="4">
    <location>
        <position position="1"/>
    </location>
</feature>
<evidence type="ECO:0000313" key="5">
    <source>
        <dbReference type="Proteomes" id="UP000595437"/>
    </source>
</evidence>
<dbReference type="PANTHER" id="PTHR11835:SF60">
    <property type="entry name" value="ISOCITRATE DEHYDROGENASE [NAD] SUBUNIT, MITOCHONDRIAL"/>
    <property type="match status" value="1"/>
</dbReference>
<protein>
    <submittedName>
        <fullName evidence="4">Isocitrate dehydrogenase subunit gamma_ mitochondrial</fullName>
    </submittedName>
</protein>
<evidence type="ECO:0000259" key="3">
    <source>
        <dbReference type="Pfam" id="PF00180"/>
    </source>
</evidence>
<dbReference type="InterPro" id="IPR024084">
    <property type="entry name" value="IsoPropMal-DH-like_dom"/>
</dbReference>
<evidence type="ECO:0000256" key="2">
    <source>
        <dbReference type="ARBA" id="ARBA00022532"/>
    </source>
</evidence>
<dbReference type="GO" id="GO:0006102">
    <property type="term" value="P:isocitrate metabolic process"/>
    <property type="evidence" value="ECO:0007669"/>
    <property type="project" value="TreeGrafter"/>
</dbReference>
<dbReference type="Pfam" id="PF00180">
    <property type="entry name" value="Iso_dh"/>
    <property type="match status" value="1"/>
</dbReference>
<sequence>CAIFEPGTRNTGSQLVGRNMANPCAMINAGADLLEHLELREYAESIRGAVDKTLNEDRIFTADLGGDASSSEVVQNIIKYVKEDATKRGY</sequence>
<evidence type="ECO:0000313" key="4">
    <source>
        <dbReference type="EMBL" id="QQP55680.1"/>
    </source>
</evidence>
<dbReference type="GO" id="GO:0005739">
    <property type="term" value="C:mitochondrion"/>
    <property type="evidence" value="ECO:0007669"/>
    <property type="project" value="TreeGrafter"/>
</dbReference>
<feature type="domain" description="Isopropylmalate dehydrogenase-like" evidence="3">
    <location>
        <begin position="3"/>
        <end position="76"/>
    </location>
</feature>
<organism evidence="4 5">
    <name type="scientific">Caligus rogercresseyi</name>
    <name type="common">Sea louse</name>
    <dbReference type="NCBI Taxonomy" id="217165"/>
    <lineage>
        <taxon>Eukaryota</taxon>
        <taxon>Metazoa</taxon>
        <taxon>Ecdysozoa</taxon>
        <taxon>Arthropoda</taxon>
        <taxon>Crustacea</taxon>
        <taxon>Multicrustacea</taxon>
        <taxon>Hexanauplia</taxon>
        <taxon>Copepoda</taxon>
        <taxon>Siphonostomatoida</taxon>
        <taxon>Caligidae</taxon>
        <taxon>Caligus</taxon>
    </lineage>
</organism>
<dbReference type="PANTHER" id="PTHR11835">
    <property type="entry name" value="DECARBOXYLATING DEHYDROGENASES-ISOCITRATE, ISOPROPYLMALATE, TARTRATE"/>
    <property type="match status" value="1"/>
</dbReference>
<dbReference type="OrthoDB" id="10261637at2759"/>
<dbReference type="Gene3D" id="3.40.718.10">
    <property type="entry name" value="Isopropylmalate Dehydrogenase"/>
    <property type="match status" value="1"/>
</dbReference>
<dbReference type="AlphaFoldDB" id="A0A7T8KGV2"/>
<dbReference type="GO" id="GO:0006099">
    <property type="term" value="P:tricarboxylic acid cycle"/>
    <property type="evidence" value="ECO:0007669"/>
    <property type="project" value="UniProtKB-KW"/>
</dbReference>
<accession>A0A7T8KGV2</accession>
<name>A0A7T8KGV2_CALRO</name>